<organism evidence="3 4">
    <name type="scientific">Caenorhabditis tropicalis</name>
    <dbReference type="NCBI Taxonomy" id="1561998"/>
    <lineage>
        <taxon>Eukaryota</taxon>
        <taxon>Metazoa</taxon>
        <taxon>Ecdysozoa</taxon>
        <taxon>Nematoda</taxon>
        <taxon>Chromadorea</taxon>
        <taxon>Rhabditida</taxon>
        <taxon>Rhabditina</taxon>
        <taxon>Rhabditomorpha</taxon>
        <taxon>Rhabditoidea</taxon>
        <taxon>Rhabditidae</taxon>
        <taxon>Peloderinae</taxon>
        <taxon>Caenorhabditis</taxon>
    </lineage>
</organism>
<dbReference type="PROSITE" id="PS00028">
    <property type="entry name" value="ZINC_FINGER_C2H2_1"/>
    <property type="match status" value="1"/>
</dbReference>
<reference evidence="4" key="1">
    <citation type="submission" date="2016-11" db="UniProtKB">
        <authorList>
            <consortium name="WormBaseParasite"/>
        </authorList>
    </citation>
    <scope>IDENTIFICATION</scope>
</reference>
<keyword evidence="3" id="KW-1185">Reference proteome</keyword>
<dbReference type="Gene3D" id="3.30.160.60">
    <property type="entry name" value="Classic Zinc Finger"/>
    <property type="match status" value="1"/>
</dbReference>
<name>A0A1I7V4R8_9PELO</name>
<keyword evidence="1" id="KW-0863">Zinc-finger</keyword>
<dbReference type="eggNOG" id="KOG1721">
    <property type="taxonomic scope" value="Eukaryota"/>
</dbReference>
<dbReference type="GO" id="GO:0008270">
    <property type="term" value="F:zinc ion binding"/>
    <property type="evidence" value="ECO:0007669"/>
    <property type="project" value="UniProtKB-KW"/>
</dbReference>
<evidence type="ECO:0000313" key="3">
    <source>
        <dbReference type="Proteomes" id="UP000095282"/>
    </source>
</evidence>
<dbReference type="WBParaSite" id="Csp11.Scaffold71.g451.t1">
    <property type="protein sequence ID" value="Csp11.Scaffold71.g451.t1"/>
    <property type="gene ID" value="Csp11.Scaffold71.g451"/>
</dbReference>
<sequence>MISDELIKRPELQGHFPCPSCSHIFGHAASLRRHREVAHNDVHLCLLCNTHYNGKEAVKMHMKDKHDLMSFYTCGCCNFSFAGRTELYSHLR</sequence>
<dbReference type="PROSITE" id="PS50157">
    <property type="entry name" value="ZINC_FINGER_C2H2_2"/>
    <property type="match status" value="2"/>
</dbReference>
<evidence type="ECO:0000256" key="1">
    <source>
        <dbReference type="PROSITE-ProRule" id="PRU00042"/>
    </source>
</evidence>
<feature type="domain" description="C2H2-type" evidence="2">
    <location>
        <begin position="72"/>
        <end position="92"/>
    </location>
</feature>
<protein>
    <submittedName>
        <fullName evidence="4">C2H2-type domain-containing protein</fullName>
    </submittedName>
</protein>
<feature type="domain" description="C2H2-type" evidence="2">
    <location>
        <begin position="16"/>
        <end position="39"/>
    </location>
</feature>
<dbReference type="AlphaFoldDB" id="A0A1I7V4R8"/>
<evidence type="ECO:0000259" key="2">
    <source>
        <dbReference type="PROSITE" id="PS50157"/>
    </source>
</evidence>
<dbReference type="Proteomes" id="UP000095282">
    <property type="component" value="Unplaced"/>
</dbReference>
<keyword evidence="1" id="KW-0862">Zinc</keyword>
<dbReference type="SMART" id="SM00355">
    <property type="entry name" value="ZnF_C2H2"/>
    <property type="match status" value="3"/>
</dbReference>
<dbReference type="InterPro" id="IPR013087">
    <property type="entry name" value="Znf_C2H2_type"/>
</dbReference>
<dbReference type="STRING" id="1561998.A0A1I7V4R8"/>
<keyword evidence="1" id="KW-0479">Metal-binding</keyword>
<proteinExistence type="predicted"/>
<evidence type="ECO:0000313" key="4">
    <source>
        <dbReference type="WBParaSite" id="Csp11.Scaffold71.g451.t1"/>
    </source>
</evidence>
<accession>A0A1I7V4R8</accession>